<sequence>MLTIAYNSRFHDCICRKTMSSSEVHQGKLGPYTVHSFYIGKCNWT</sequence>
<reference evidence="1" key="1">
    <citation type="submission" date="2014-11" db="EMBL/GenBank/DDBJ databases">
        <authorList>
            <person name="Amaro Gonzalez C."/>
        </authorList>
    </citation>
    <scope>NUCLEOTIDE SEQUENCE</scope>
</reference>
<name>A0A0E9T3M4_ANGAN</name>
<reference evidence="1" key="2">
    <citation type="journal article" date="2015" name="Fish Shellfish Immunol.">
        <title>Early steps in the European eel (Anguilla anguilla)-Vibrio vulnificus interaction in the gills: Role of the RtxA13 toxin.</title>
        <authorList>
            <person name="Callol A."/>
            <person name="Pajuelo D."/>
            <person name="Ebbesson L."/>
            <person name="Teles M."/>
            <person name="MacKenzie S."/>
            <person name="Amaro C."/>
        </authorList>
    </citation>
    <scope>NUCLEOTIDE SEQUENCE</scope>
</reference>
<proteinExistence type="predicted"/>
<organism evidence="1">
    <name type="scientific">Anguilla anguilla</name>
    <name type="common">European freshwater eel</name>
    <name type="synonym">Muraena anguilla</name>
    <dbReference type="NCBI Taxonomy" id="7936"/>
    <lineage>
        <taxon>Eukaryota</taxon>
        <taxon>Metazoa</taxon>
        <taxon>Chordata</taxon>
        <taxon>Craniata</taxon>
        <taxon>Vertebrata</taxon>
        <taxon>Euteleostomi</taxon>
        <taxon>Actinopterygii</taxon>
        <taxon>Neopterygii</taxon>
        <taxon>Teleostei</taxon>
        <taxon>Anguilliformes</taxon>
        <taxon>Anguillidae</taxon>
        <taxon>Anguilla</taxon>
    </lineage>
</organism>
<dbReference type="AlphaFoldDB" id="A0A0E9T3M4"/>
<protein>
    <submittedName>
        <fullName evidence="1">Uncharacterized protein</fullName>
    </submittedName>
</protein>
<dbReference type="EMBL" id="GBXM01060480">
    <property type="protein sequence ID" value="JAH48097.1"/>
    <property type="molecule type" value="Transcribed_RNA"/>
</dbReference>
<evidence type="ECO:0000313" key="1">
    <source>
        <dbReference type="EMBL" id="JAH48097.1"/>
    </source>
</evidence>
<accession>A0A0E9T3M4</accession>